<sequence>MVALGATALLRRALGGRVHQFPRISAELNANA</sequence>
<accession>A0AA97CW41</accession>
<dbReference type="AlphaFoldDB" id="A0AA97CW41"/>
<organism evidence="1">
    <name type="scientific">Gordonia sp. MP11Mi</name>
    <dbReference type="NCBI Taxonomy" id="3022769"/>
    <lineage>
        <taxon>Bacteria</taxon>
        <taxon>Bacillati</taxon>
        <taxon>Actinomycetota</taxon>
        <taxon>Actinomycetes</taxon>
        <taxon>Mycobacteriales</taxon>
        <taxon>Gordoniaceae</taxon>
        <taxon>Gordonia</taxon>
    </lineage>
</organism>
<dbReference type="EMBL" id="CP128986">
    <property type="protein sequence ID" value="WOC12992.1"/>
    <property type="molecule type" value="Genomic_DNA"/>
</dbReference>
<proteinExistence type="predicted"/>
<gene>
    <name evidence="1" type="ORF">MP11Mi_20880</name>
</gene>
<name>A0AA97CW41_9ACTN</name>
<evidence type="ECO:0000313" key="1">
    <source>
        <dbReference type="EMBL" id="WOC12992.1"/>
    </source>
</evidence>
<reference evidence="1" key="1">
    <citation type="submission" date="2023-06" db="EMBL/GenBank/DDBJ databases">
        <title>Gordonia sp. nov. and Pseudochrobactrum sp. nov., two species isolated from the burying beetle Nicrophorus vespilloides.</title>
        <authorList>
            <person name="Poehlein A."/>
            <person name="Guzman J."/>
            <person name="Daniel R."/>
            <person name="Vilcinskas A."/>
        </authorList>
    </citation>
    <scope>NUCLEOTIDE SEQUENCE</scope>
    <source>
        <strain evidence="1">MP11Mi</strain>
    </source>
</reference>
<protein>
    <submittedName>
        <fullName evidence="1">Uncharacterized protein</fullName>
    </submittedName>
</protein>